<dbReference type="AlphaFoldDB" id="A0A0D0D1M3"/>
<dbReference type="HOGENOM" id="CLU_072868_2_0_1"/>
<feature type="non-terminal residue" evidence="1">
    <location>
        <position position="1"/>
    </location>
</feature>
<keyword evidence="2" id="KW-1185">Reference proteome</keyword>
<proteinExistence type="predicted"/>
<evidence type="ECO:0000313" key="2">
    <source>
        <dbReference type="Proteomes" id="UP000054538"/>
    </source>
</evidence>
<name>A0A0D0D1M3_9AGAM</name>
<accession>A0A0D0D1M3</accession>
<reference evidence="1 2" key="1">
    <citation type="submission" date="2014-04" db="EMBL/GenBank/DDBJ databases">
        <authorList>
            <consortium name="DOE Joint Genome Institute"/>
            <person name="Kuo A."/>
            <person name="Kohler A."/>
            <person name="Jargeat P."/>
            <person name="Nagy L.G."/>
            <person name="Floudas D."/>
            <person name="Copeland A."/>
            <person name="Barry K.W."/>
            <person name="Cichocki N."/>
            <person name="Veneault-Fourrey C."/>
            <person name="LaButti K."/>
            <person name="Lindquist E.A."/>
            <person name="Lipzen A."/>
            <person name="Lundell T."/>
            <person name="Morin E."/>
            <person name="Murat C."/>
            <person name="Sun H."/>
            <person name="Tunlid A."/>
            <person name="Henrissat B."/>
            <person name="Grigoriev I.V."/>
            <person name="Hibbett D.S."/>
            <person name="Martin F."/>
            <person name="Nordberg H.P."/>
            <person name="Cantor M.N."/>
            <person name="Hua S.X."/>
        </authorList>
    </citation>
    <scope>NUCLEOTIDE SEQUENCE [LARGE SCALE GENOMIC DNA]</scope>
    <source>
        <strain evidence="1 2">Ve08.2h10</strain>
    </source>
</reference>
<evidence type="ECO:0000313" key="1">
    <source>
        <dbReference type="EMBL" id="KIK77451.1"/>
    </source>
</evidence>
<dbReference type="InParanoid" id="A0A0D0D1M3"/>
<organism evidence="1 2">
    <name type="scientific">Paxillus rubicundulus Ve08.2h10</name>
    <dbReference type="NCBI Taxonomy" id="930991"/>
    <lineage>
        <taxon>Eukaryota</taxon>
        <taxon>Fungi</taxon>
        <taxon>Dikarya</taxon>
        <taxon>Basidiomycota</taxon>
        <taxon>Agaricomycotina</taxon>
        <taxon>Agaricomycetes</taxon>
        <taxon>Agaricomycetidae</taxon>
        <taxon>Boletales</taxon>
        <taxon>Paxilineae</taxon>
        <taxon>Paxillaceae</taxon>
        <taxon>Paxillus</taxon>
    </lineage>
</organism>
<dbReference type="EMBL" id="KN826982">
    <property type="protein sequence ID" value="KIK77451.1"/>
    <property type="molecule type" value="Genomic_DNA"/>
</dbReference>
<dbReference type="OrthoDB" id="3259770at2759"/>
<protein>
    <submittedName>
        <fullName evidence="1">Uncharacterized protein</fullName>
    </submittedName>
</protein>
<sequence length="134" mass="14862">NVVYHFSPKTSNTNLCYHMEGRHTLLYLDQAKKHGWAIQSKLLKAVFKSLKCVLTQPGVKLDNLPPPPPLDPSDCLPMGVIPSRKQGLCTGLPQFLINGLNNYIVSYLVANDLVHAPIHSLFCTSNPQWSILGN</sequence>
<dbReference type="Proteomes" id="UP000054538">
    <property type="component" value="Unassembled WGS sequence"/>
</dbReference>
<gene>
    <name evidence="1" type="ORF">PAXRUDRAFT_166807</name>
</gene>
<reference evidence="2" key="2">
    <citation type="submission" date="2015-01" db="EMBL/GenBank/DDBJ databases">
        <title>Evolutionary Origins and Diversification of the Mycorrhizal Mutualists.</title>
        <authorList>
            <consortium name="DOE Joint Genome Institute"/>
            <consortium name="Mycorrhizal Genomics Consortium"/>
            <person name="Kohler A."/>
            <person name="Kuo A."/>
            <person name="Nagy L.G."/>
            <person name="Floudas D."/>
            <person name="Copeland A."/>
            <person name="Barry K.W."/>
            <person name="Cichocki N."/>
            <person name="Veneault-Fourrey C."/>
            <person name="LaButti K."/>
            <person name="Lindquist E.A."/>
            <person name="Lipzen A."/>
            <person name="Lundell T."/>
            <person name="Morin E."/>
            <person name="Murat C."/>
            <person name="Riley R."/>
            <person name="Ohm R."/>
            <person name="Sun H."/>
            <person name="Tunlid A."/>
            <person name="Henrissat B."/>
            <person name="Grigoriev I.V."/>
            <person name="Hibbett D.S."/>
            <person name="Martin F."/>
        </authorList>
    </citation>
    <scope>NUCLEOTIDE SEQUENCE [LARGE SCALE GENOMIC DNA]</scope>
    <source>
        <strain evidence="2">Ve08.2h10</strain>
    </source>
</reference>